<proteinExistence type="predicted"/>
<dbReference type="RefSeq" id="WP_066861313.1">
    <property type="nucleotide sequence ID" value="NZ_CABKVV010000011.1"/>
</dbReference>
<evidence type="ECO:0000313" key="3">
    <source>
        <dbReference type="Proteomes" id="UP001524473"/>
    </source>
</evidence>
<dbReference type="EMBL" id="JANFZH010000017">
    <property type="protein sequence ID" value="MCQ4840021.1"/>
    <property type="molecule type" value="Genomic_DNA"/>
</dbReference>
<reference evidence="2 3" key="1">
    <citation type="submission" date="2022-06" db="EMBL/GenBank/DDBJ databases">
        <title>Isolation of gut microbiota from human fecal samples.</title>
        <authorList>
            <person name="Pamer E.G."/>
            <person name="Barat B."/>
            <person name="Waligurski E."/>
            <person name="Medina S."/>
            <person name="Paddock L."/>
            <person name="Mostad J."/>
        </authorList>
    </citation>
    <scope>NUCLEOTIDE SEQUENCE [LARGE SCALE GENOMIC DNA]</scope>
    <source>
        <strain evidence="2 3">DFI.9.73</strain>
    </source>
</reference>
<feature type="signal peptide" evidence="1">
    <location>
        <begin position="1"/>
        <end position="20"/>
    </location>
</feature>
<protein>
    <submittedName>
        <fullName evidence="2">Uncharacterized protein</fullName>
    </submittedName>
</protein>
<evidence type="ECO:0000313" key="2">
    <source>
        <dbReference type="EMBL" id="MCQ4840021.1"/>
    </source>
</evidence>
<sequence length="202" mass="22432">MKRILILWLCILCCMFPLSACSQPGKSVEDLVEMGLAQLGKPLGEAYQALGLPGNPEDAVVFPFLLAEDSVELHGKRLGVVLDHAGEEEGELMERSTSIVEYFIHLDGDYAYALALYQELSDLYGEMEPMGSRLPFNEATEDSLKSMVLDEECAGLWRTEDNEIVLLYSVDEKACTLALDIKIPLERLGLSPIYTPDGTRIR</sequence>
<evidence type="ECO:0000256" key="1">
    <source>
        <dbReference type="SAM" id="SignalP"/>
    </source>
</evidence>
<gene>
    <name evidence="2" type="ORF">NE695_08840</name>
</gene>
<dbReference type="GeneID" id="90531482"/>
<comment type="caution">
    <text evidence="2">The sequence shown here is derived from an EMBL/GenBank/DDBJ whole genome shotgun (WGS) entry which is preliminary data.</text>
</comment>
<dbReference type="Proteomes" id="UP001524473">
    <property type="component" value="Unassembled WGS sequence"/>
</dbReference>
<organism evidence="2 3">
    <name type="scientific">Neglectibacter timonensis</name>
    <dbReference type="NCBI Taxonomy" id="1776382"/>
    <lineage>
        <taxon>Bacteria</taxon>
        <taxon>Bacillati</taxon>
        <taxon>Bacillota</taxon>
        <taxon>Clostridia</taxon>
        <taxon>Eubacteriales</taxon>
        <taxon>Oscillospiraceae</taxon>
        <taxon>Neglectibacter</taxon>
    </lineage>
</organism>
<accession>A0ABT1RZA8</accession>
<name>A0ABT1RZA8_9FIRM</name>
<keyword evidence="3" id="KW-1185">Reference proteome</keyword>
<feature type="chain" id="PRO_5046113587" evidence="1">
    <location>
        <begin position="21"/>
        <end position="202"/>
    </location>
</feature>
<keyword evidence="1" id="KW-0732">Signal</keyword>